<dbReference type="GO" id="GO:0016787">
    <property type="term" value="F:hydrolase activity"/>
    <property type="evidence" value="ECO:0007669"/>
    <property type="project" value="UniProtKB-KW"/>
</dbReference>
<evidence type="ECO:0000313" key="3">
    <source>
        <dbReference type="EMBL" id="HIV99347.1"/>
    </source>
</evidence>
<evidence type="ECO:0000313" key="4">
    <source>
        <dbReference type="Proteomes" id="UP000823936"/>
    </source>
</evidence>
<reference evidence="3" key="1">
    <citation type="journal article" date="2021" name="PeerJ">
        <title>Extensive microbial diversity within the chicken gut microbiome revealed by metagenomics and culture.</title>
        <authorList>
            <person name="Gilroy R."/>
            <person name="Ravi A."/>
            <person name="Getino M."/>
            <person name="Pursley I."/>
            <person name="Horton D.L."/>
            <person name="Alikhan N.F."/>
            <person name="Baker D."/>
            <person name="Gharbi K."/>
            <person name="Hall N."/>
            <person name="Watson M."/>
            <person name="Adriaenssens E.M."/>
            <person name="Foster-Nyarko E."/>
            <person name="Jarju S."/>
            <person name="Secka A."/>
            <person name="Antonio M."/>
            <person name="Oren A."/>
            <person name="Chaudhuri R.R."/>
            <person name="La Ragione R."/>
            <person name="Hildebrand F."/>
            <person name="Pallen M.J."/>
        </authorList>
    </citation>
    <scope>NUCLEOTIDE SEQUENCE</scope>
    <source>
        <strain evidence="3">Gambia11-129</strain>
    </source>
</reference>
<dbReference type="InterPro" id="IPR050272">
    <property type="entry name" value="Isochorismatase-like_hydrls"/>
</dbReference>
<keyword evidence="1 3" id="KW-0378">Hydrolase</keyword>
<reference evidence="3" key="2">
    <citation type="submission" date="2021-04" db="EMBL/GenBank/DDBJ databases">
        <authorList>
            <person name="Gilroy R."/>
        </authorList>
    </citation>
    <scope>NUCLEOTIDE SEQUENCE</scope>
    <source>
        <strain evidence="3">Gambia11-129</strain>
    </source>
</reference>
<dbReference type="PANTHER" id="PTHR43540">
    <property type="entry name" value="PEROXYUREIDOACRYLATE/UREIDOACRYLATE AMIDOHYDROLASE-RELATED"/>
    <property type="match status" value="1"/>
</dbReference>
<sequence>MKSVLIVVDWQNDFITGSLGFKGAETLDAVIAAKIRKYRKDGADIIFTFDTHQDDYLSTREGKDLPLPHCIKGTVGHELYGRVRDEKEDEDIVLEKPTFGSLELASVLQKMKYEKIELCGLVSNICVLSNAVIAKAALPEAEIIIDKKATSSADNKLNDAALNVLAGLFIKIIS</sequence>
<dbReference type="Gene3D" id="3.40.50.850">
    <property type="entry name" value="Isochorismatase-like"/>
    <property type="match status" value="1"/>
</dbReference>
<dbReference type="SUPFAM" id="SSF52499">
    <property type="entry name" value="Isochorismatase-like hydrolases"/>
    <property type="match status" value="1"/>
</dbReference>
<organism evidence="3 4">
    <name type="scientific">Candidatus Ornithospirochaeta avicola</name>
    <dbReference type="NCBI Taxonomy" id="2840896"/>
    <lineage>
        <taxon>Bacteria</taxon>
        <taxon>Pseudomonadati</taxon>
        <taxon>Spirochaetota</taxon>
        <taxon>Spirochaetia</taxon>
        <taxon>Spirochaetales</taxon>
        <taxon>Spirochaetaceae</taxon>
        <taxon>Spirochaetaceae incertae sedis</taxon>
        <taxon>Candidatus Ornithospirochaeta</taxon>
    </lineage>
</organism>
<name>A0A9D1PU35_9SPIO</name>
<evidence type="ECO:0000259" key="2">
    <source>
        <dbReference type="Pfam" id="PF00857"/>
    </source>
</evidence>
<gene>
    <name evidence="3" type="ORF">IAB12_06195</name>
</gene>
<dbReference type="Pfam" id="PF00857">
    <property type="entry name" value="Isochorismatase"/>
    <property type="match status" value="1"/>
</dbReference>
<dbReference type="InterPro" id="IPR000868">
    <property type="entry name" value="Isochorismatase-like_dom"/>
</dbReference>
<evidence type="ECO:0000256" key="1">
    <source>
        <dbReference type="ARBA" id="ARBA00022801"/>
    </source>
</evidence>
<comment type="caution">
    <text evidence="3">The sequence shown here is derived from an EMBL/GenBank/DDBJ whole genome shotgun (WGS) entry which is preliminary data.</text>
</comment>
<dbReference type="EMBL" id="DXHU01000023">
    <property type="protein sequence ID" value="HIV99347.1"/>
    <property type="molecule type" value="Genomic_DNA"/>
</dbReference>
<accession>A0A9D1PU35</accession>
<dbReference type="CDD" id="cd00431">
    <property type="entry name" value="cysteine_hydrolases"/>
    <property type="match status" value="1"/>
</dbReference>
<dbReference type="InterPro" id="IPR036380">
    <property type="entry name" value="Isochorismatase-like_sf"/>
</dbReference>
<dbReference type="PANTHER" id="PTHR43540:SF6">
    <property type="entry name" value="ISOCHORISMATASE-LIKE DOMAIN-CONTAINING PROTEIN"/>
    <property type="match status" value="1"/>
</dbReference>
<dbReference type="Proteomes" id="UP000823936">
    <property type="component" value="Unassembled WGS sequence"/>
</dbReference>
<protein>
    <submittedName>
        <fullName evidence="3">Cysteine hydrolase</fullName>
    </submittedName>
</protein>
<feature type="domain" description="Isochorismatase-like" evidence="2">
    <location>
        <begin position="3"/>
        <end position="173"/>
    </location>
</feature>
<dbReference type="AlphaFoldDB" id="A0A9D1PU35"/>
<proteinExistence type="predicted"/>